<dbReference type="Proteomes" id="UP001054902">
    <property type="component" value="Unassembled WGS sequence"/>
</dbReference>
<dbReference type="AlphaFoldDB" id="A0AAD3HCI2"/>
<organism evidence="2 3">
    <name type="scientific">Chaetoceros tenuissimus</name>
    <dbReference type="NCBI Taxonomy" id="426638"/>
    <lineage>
        <taxon>Eukaryota</taxon>
        <taxon>Sar</taxon>
        <taxon>Stramenopiles</taxon>
        <taxon>Ochrophyta</taxon>
        <taxon>Bacillariophyta</taxon>
        <taxon>Coscinodiscophyceae</taxon>
        <taxon>Chaetocerotophycidae</taxon>
        <taxon>Chaetocerotales</taxon>
        <taxon>Chaetocerotaceae</taxon>
        <taxon>Chaetoceros</taxon>
    </lineage>
</organism>
<dbReference type="EMBL" id="BLLK01000061">
    <property type="protein sequence ID" value="GFH58201.1"/>
    <property type="molecule type" value="Genomic_DNA"/>
</dbReference>
<protein>
    <submittedName>
        <fullName evidence="2">Uncharacterized protein</fullName>
    </submittedName>
</protein>
<evidence type="ECO:0000313" key="3">
    <source>
        <dbReference type="Proteomes" id="UP001054902"/>
    </source>
</evidence>
<gene>
    <name evidence="2" type="ORF">CTEN210_14677</name>
</gene>
<evidence type="ECO:0000256" key="1">
    <source>
        <dbReference type="SAM" id="MobiDB-lite"/>
    </source>
</evidence>
<proteinExistence type="predicted"/>
<feature type="region of interest" description="Disordered" evidence="1">
    <location>
        <begin position="381"/>
        <end position="401"/>
    </location>
</feature>
<accession>A0AAD3HCI2</accession>
<comment type="caution">
    <text evidence="2">The sequence shown here is derived from an EMBL/GenBank/DDBJ whole genome shotgun (WGS) entry which is preliminary data.</text>
</comment>
<evidence type="ECO:0000313" key="2">
    <source>
        <dbReference type="EMBL" id="GFH58201.1"/>
    </source>
</evidence>
<reference evidence="2 3" key="1">
    <citation type="journal article" date="2021" name="Sci. Rep.">
        <title>The genome of the diatom Chaetoceros tenuissimus carries an ancient integrated fragment of an extant virus.</title>
        <authorList>
            <person name="Hongo Y."/>
            <person name="Kimura K."/>
            <person name="Takaki Y."/>
            <person name="Yoshida Y."/>
            <person name="Baba S."/>
            <person name="Kobayashi G."/>
            <person name="Nagasaki K."/>
            <person name="Hano T."/>
            <person name="Tomaru Y."/>
        </authorList>
    </citation>
    <scope>NUCLEOTIDE SEQUENCE [LARGE SCALE GENOMIC DNA]</scope>
    <source>
        <strain evidence="2 3">NIES-3715</strain>
    </source>
</reference>
<keyword evidence="3" id="KW-1185">Reference proteome</keyword>
<name>A0AAD3HCI2_9STRA</name>
<sequence length="401" mass="45887">MQRNLEFIKDVYSTTKEWKDEKCFEQIQQALEEANMKVMYAFGDSMHRLYKQRPSLHAVEKVVRKFPSTLSHEDEDGRLPIQSAVCAELKDGFYTEQAHEYIPLLAKEGMKYDVGGSGLLRGGLLSIDPGTASGLKSLQMLCYMDVDDNDDSNVFEELRELDLFTKDDIQDYDLLLWCIGQFRKKSKFNFFTSLDPDALLGRVGDYNLPLSYFLNNETELEMFWKAGFQYHPNIGGLLFLKDDDEVILFDEISNRLGIETAMSVLQKLLHTKSDYPILHHVFTKAHHHSSLFAANFPWAFYLRDHNGRTLHQAVLASSPSNMNANSFLIASMTENQIQQKDPITTLYPFAAMAVGEDGDLDKVFYLLRKCPLVVETYLEENDSNGKNKRKRNNSYGSNAVS</sequence>